<feature type="region of interest" description="Disordered" evidence="3">
    <location>
        <begin position="608"/>
        <end position="629"/>
    </location>
</feature>
<dbReference type="Pfam" id="PF09511">
    <property type="entry name" value="RNA_lig_T4_1"/>
    <property type="match status" value="1"/>
</dbReference>
<reference evidence="7" key="1">
    <citation type="journal article" date="2020" name="Stud. Mycol.">
        <title>101 Dothideomycetes genomes: a test case for predicting lifestyles and emergence of pathogens.</title>
        <authorList>
            <person name="Haridas S."/>
            <person name="Albert R."/>
            <person name="Binder M."/>
            <person name="Bloem J."/>
            <person name="Labutti K."/>
            <person name="Salamov A."/>
            <person name="Andreopoulos B."/>
            <person name="Baker S."/>
            <person name="Barry K."/>
            <person name="Bills G."/>
            <person name="Bluhm B."/>
            <person name="Cannon C."/>
            <person name="Castanera R."/>
            <person name="Culley D."/>
            <person name="Daum C."/>
            <person name="Ezra D."/>
            <person name="Gonzalez J."/>
            <person name="Henrissat B."/>
            <person name="Kuo A."/>
            <person name="Liang C."/>
            <person name="Lipzen A."/>
            <person name="Lutzoni F."/>
            <person name="Magnuson J."/>
            <person name="Mondo S."/>
            <person name="Nolan M."/>
            <person name="Ohm R."/>
            <person name="Pangilinan J."/>
            <person name="Park H.-J."/>
            <person name="Ramirez L."/>
            <person name="Alfaro M."/>
            <person name="Sun H."/>
            <person name="Tritt A."/>
            <person name="Yoshinaga Y."/>
            <person name="Zwiers L.-H."/>
            <person name="Turgeon B."/>
            <person name="Goodwin S."/>
            <person name="Spatafora J."/>
            <person name="Crous P."/>
            <person name="Grigoriev I."/>
        </authorList>
    </citation>
    <scope>NUCLEOTIDE SEQUENCE</scope>
    <source>
        <strain evidence="7">CBS 121410</strain>
    </source>
</reference>
<accession>A0A6A5YB33</accession>
<dbReference type="InterPro" id="IPR019039">
    <property type="entry name" value="T4-Rnl1-like_N"/>
</dbReference>
<keyword evidence="1 7" id="KW-0436">Ligase</keyword>
<dbReference type="InterPro" id="IPR012387">
    <property type="entry name" value="Trl1_fun"/>
</dbReference>
<dbReference type="EC" id="6.5.1.3" evidence="1"/>
<dbReference type="Pfam" id="PF08302">
    <property type="entry name" value="tRNA_lig_CPD"/>
    <property type="match status" value="1"/>
</dbReference>
<comment type="similarity">
    <text evidence="1">Belongs to the TRL1 family.</text>
</comment>
<dbReference type="AlphaFoldDB" id="A0A6A5YB33"/>
<evidence type="ECO:0000259" key="6">
    <source>
        <dbReference type="Pfam" id="PF09511"/>
    </source>
</evidence>
<dbReference type="InterPro" id="IPR027417">
    <property type="entry name" value="P-loop_NTPase"/>
</dbReference>
<evidence type="ECO:0000259" key="5">
    <source>
        <dbReference type="Pfam" id="PF08303"/>
    </source>
</evidence>
<dbReference type="InterPro" id="IPR015966">
    <property type="entry name" value="tRNA_lig_kin_fungi"/>
</dbReference>
<name>A0A6A5YB33_9PEZI</name>
<dbReference type="EMBL" id="ML978715">
    <property type="protein sequence ID" value="KAF2089072.1"/>
    <property type="molecule type" value="Genomic_DNA"/>
</dbReference>
<dbReference type="PANTHER" id="PTHR32004">
    <property type="entry name" value="TRNA LIGASE"/>
    <property type="match status" value="1"/>
</dbReference>
<protein>
    <recommendedName>
        <fullName evidence="1">tRNA ligase</fullName>
        <ecNumber evidence="1">6.5.1.3</ecNumber>
    </recommendedName>
</protein>
<dbReference type="InterPro" id="IPR015965">
    <property type="entry name" value="tRNA_lig_PDEase"/>
</dbReference>
<dbReference type="Proteomes" id="UP000799776">
    <property type="component" value="Unassembled WGS sequence"/>
</dbReference>
<dbReference type="GO" id="GO:0008081">
    <property type="term" value="F:phosphoric diester hydrolase activity"/>
    <property type="evidence" value="ECO:0007669"/>
    <property type="project" value="InterPro"/>
</dbReference>
<dbReference type="GO" id="GO:0005524">
    <property type="term" value="F:ATP binding"/>
    <property type="evidence" value="ECO:0007669"/>
    <property type="project" value="UniProtKB-UniRule"/>
</dbReference>
<feature type="active site" description="N6-AMP-lysine intermediate" evidence="2">
    <location>
        <position position="121"/>
    </location>
</feature>
<dbReference type="GO" id="GO:0005634">
    <property type="term" value="C:nucleus"/>
    <property type="evidence" value="ECO:0007669"/>
    <property type="project" value="TreeGrafter"/>
</dbReference>
<proteinExistence type="inferred from homology"/>
<dbReference type="GO" id="GO:0051730">
    <property type="term" value="F:GTP-dependent polyribonucleotide 5'-hydroxyl-kinase activity"/>
    <property type="evidence" value="ECO:0007669"/>
    <property type="project" value="InterPro"/>
</dbReference>
<dbReference type="PANTHER" id="PTHR32004:SF1">
    <property type="entry name" value="TRNA LIGASE"/>
    <property type="match status" value="1"/>
</dbReference>
<dbReference type="Pfam" id="PF08303">
    <property type="entry name" value="tRNA_lig_kinase"/>
    <property type="match status" value="1"/>
</dbReference>
<feature type="domain" description="T4 RNA ligase 1-like N-terminal" evidence="6">
    <location>
        <begin position="70"/>
        <end position="303"/>
    </location>
</feature>
<organism evidence="7 8">
    <name type="scientific">Saccharata proteae CBS 121410</name>
    <dbReference type="NCBI Taxonomy" id="1314787"/>
    <lineage>
        <taxon>Eukaryota</taxon>
        <taxon>Fungi</taxon>
        <taxon>Dikarya</taxon>
        <taxon>Ascomycota</taxon>
        <taxon>Pezizomycotina</taxon>
        <taxon>Dothideomycetes</taxon>
        <taxon>Dothideomycetes incertae sedis</taxon>
        <taxon>Botryosphaeriales</taxon>
        <taxon>Saccharataceae</taxon>
        <taxon>Saccharata</taxon>
    </lineage>
</organism>
<dbReference type="GO" id="GO:0003972">
    <property type="term" value="F:RNA ligase (ATP) activity"/>
    <property type="evidence" value="ECO:0007669"/>
    <property type="project" value="UniProtKB-UniRule"/>
</dbReference>
<feature type="domain" description="tRNA ligase phosphodiesterase" evidence="4">
    <location>
        <begin position="558"/>
        <end position="814"/>
    </location>
</feature>
<feature type="compositionally biased region" description="Low complexity" evidence="3">
    <location>
        <begin position="608"/>
        <end position="624"/>
    </location>
</feature>
<keyword evidence="1" id="KW-0819">tRNA processing</keyword>
<evidence type="ECO:0000256" key="3">
    <source>
        <dbReference type="SAM" id="MobiDB-lite"/>
    </source>
</evidence>
<dbReference type="GO" id="GO:0006388">
    <property type="term" value="P:tRNA splicing, via endonucleolytic cleavage and ligation"/>
    <property type="evidence" value="ECO:0007669"/>
    <property type="project" value="UniProtKB-UniRule"/>
</dbReference>
<gene>
    <name evidence="7" type="ORF">K490DRAFT_38444</name>
</gene>
<evidence type="ECO:0000313" key="7">
    <source>
        <dbReference type="EMBL" id="KAF2089072.1"/>
    </source>
</evidence>
<evidence type="ECO:0000313" key="8">
    <source>
        <dbReference type="Proteomes" id="UP000799776"/>
    </source>
</evidence>
<dbReference type="OrthoDB" id="276239at2759"/>
<evidence type="ECO:0000256" key="2">
    <source>
        <dbReference type="PIRSR" id="PIRSR019634-50"/>
    </source>
</evidence>
<evidence type="ECO:0000259" key="4">
    <source>
        <dbReference type="Pfam" id="PF08302"/>
    </source>
</evidence>
<keyword evidence="8" id="KW-1185">Reference proteome</keyword>
<dbReference type="SUPFAM" id="SSF52540">
    <property type="entry name" value="P-loop containing nucleoside triphosphate hydrolases"/>
    <property type="match status" value="1"/>
</dbReference>
<feature type="domain" description="tRNA ligase kinase" evidence="5">
    <location>
        <begin position="396"/>
        <end position="555"/>
    </location>
</feature>
<evidence type="ECO:0000256" key="1">
    <source>
        <dbReference type="PIRNR" id="PIRNR019634"/>
    </source>
</evidence>
<dbReference type="PIRSF" id="PIRSF019634">
    <property type="entry name" value="tRNA_lig_yeast"/>
    <property type="match status" value="1"/>
</dbReference>
<sequence>MAQRTEAPFRAQDPAEITQLVQTLHAHVKAGKGNGGFSVKKATFTLPSGRAVDSWRMQDWDYKKPNLPTYARGLFTYKNKNGQDEIAVRGYDKFFNHGEVKKTEWRNVEKNTIGPYELSVKENGCIIFISGLDDGTLLVCSKHSTGGRSDKDMSHAEAGEKWVEKHLATVGKTKEDLARTLRQMNATAVAELCDDTFEEHVLAYNPETSGLYLHGINLNLPEFATYPGHLIDQFAADWGFKKTMYVMEDDIKKVKSFLDGVAETGAYAGRETEGFVIRCQARDSENAPYEDWFFKYKFEEPYLMYRQWRECTKAVIAGRPPKYKKHKAVTEEYLAYARHRFSKEPKLMAAYNQNHGIISLRDDFLRERGLKGSDIIRQEIEAGQHQDSRDVSRDVVLVPVATIGCGKTTVALGLVKLFGWGHVQNDNISVPKGKPMKFAEMCCETLAQKGVVIADRNNHQRREREQLIRDMSRINPHARFVALHYVHDRANHDQIRKAMQERVLSRGDNHQTIQAGTKGSNEVISIMDGFLARFQPVNAESPPDDGFDHVIDLDVTSSSRENIETVVAQLNAEYPKLFGAMPTGQNLDDAIEAALNDYRPEIKHEIKGFGNQKGNQKGAKKNGASPAAPKPKKMEYFCVKIPSGTIGKELGDLFNQADSETQHFYRQLQSNRRVQDQFHVTLIHRTAQKDHADYWNRLNELHNSAFEKAWAAKTTNEVPEPDLGSCKVQLERVVWDNRVMCIVVRLLNDANAEHAFETTNKMAHITVGTASQDIKPKESNDLLTKWLQVGSGPETGIKEAMFKGAVVIEGQVKGIQQRF</sequence>
<dbReference type="FunFam" id="3.40.50.300:FF:001690">
    <property type="entry name" value="tRNA ligase"/>
    <property type="match status" value="1"/>
</dbReference>
<comment type="catalytic activity">
    <reaction evidence="1">
        <text>ATP + (ribonucleotide)n-3'-hydroxyl + 5'-phospho-(ribonucleotide)m = (ribonucleotide)n+m + AMP + diphosphate.</text>
        <dbReference type="EC" id="6.5.1.3"/>
    </reaction>
</comment>
<dbReference type="Gene3D" id="3.40.50.300">
    <property type="entry name" value="P-loop containing nucleotide triphosphate hydrolases"/>
    <property type="match status" value="1"/>
</dbReference>